<comment type="caution">
    <text evidence="2">The sequence shown here is derived from an EMBL/GenBank/DDBJ whole genome shotgun (WGS) entry which is preliminary data.</text>
</comment>
<dbReference type="AlphaFoldDB" id="A0AAV9AGK4"/>
<reference evidence="2" key="1">
    <citation type="journal article" date="2023" name="Nat. Commun.">
        <title>Diploid and tetraploid genomes of Acorus and the evolution of monocots.</title>
        <authorList>
            <person name="Ma L."/>
            <person name="Liu K.W."/>
            <person name="Li Z."/>
            <person name="Hsiao Y.Y."/>
            <person name="Qi Y."/>
            <person name="Fu T."/>
            <person name="Tang G.D."/>
            <person name="Zhang D."/>
            <person name="Sun W.H."/>
            <person name="Liu D.K."/>
            <person name="Li Y."/>
            <person name="Chen G.Z."/>
            <person name="Liu X.D."/>
            <person name="Liao X.Y."/>
            <person name="Jiang Y.T."/>
            <person name="Yu X."/>
            <person name="Hao Y."/>
            <person name="Huang J."/>
            <person name="Zhao X.W."/>
            <person name="Ke S."/>
            <person name="Chen Y.Y."/>
            <person name="Wu W.L."/>
            <person name="Hsu J.L."/>
            <person name="Lin Y.F."/>
            <person name="Huang M.D."/>
            <person name="Li C.Y."/>
            <person name="Huang L."/>
            <person name="Wang Z.W."/>
            <person name="Zhao X."/>
            <person name="Zhong W.Y."/>
            <person name="Peng D.H."/>
            <person name="Ahmad S."/>
            <person name="Lan S."/>
            <person name="Zhang J.S."/>
            <person name="Tsai W.C."/>
            <person name="Van de Peer Y."/>
            <person name="Liu Z.J."/>
        </authorList>
    </citation>
    <scope>NUCLEOTIDE SEQUENCE</scope>
    <source>
        <strain evidence="2">SCP</strain>
    </source>
</reference>
<evidence type="ECO:0000256" key="1">
    <source>
        <dbReference type="SAM" id="MobiDB-lite"/>
    </source>
</evidence>
<protein>
    <submittedName>
        <fullName evidence="2">Uncharacterized protein</fullName>
    </submittedName>
</protein>
<organism evidence="2 3">
    <name type="scientific">Acorus gramineus</name>
    <name type="common">Dwarf sweet flag</name>
    <dbReference type="NCBI Taxonomy" id="55184"/>
    <lineage>
        <taxon>Eukaryota</taxon>
        <taxon>Viridiplantae</taxon>
        <taxon>Streptophyta</taxon>
        <taxon>Embryophyta</taxon>
        <taxon>Tracheophyta</taxon>
        <taxon>Spermatophyta</taxon>
        <taxon>Magnoliopsida</taxon>
        <taxon>Liliopsida</taxon>
        <taxon>Acoraceae</taxon>
        <taxon>Acorus</taxon>
    </lineage>
</organism>
<feature type="region of interest" description="Disordered" evidence="1">
    <location>
        <begin position="159"/>
        <end position="178"/>
    </location>
</feature>
<keyword evidence="3" id="KW-1185">Reference proteome</keyword>
<dbReference type="Proteomes" id="UP001179952">
    <property type="component" value="Unassembled WGS sequence"/>
</dbReference>
<evidence type="ECO:0000313" key="2">
    <source>
        <dbReference type="EMBL" id="KAK1263292.1"/>
    </source>
</evidence>
<proteinExistence type="predicted"/>
<reference evidence="2" key="2">
    <citation type="submission" date="2023-06" db="EMBL/GenBank/DDBJ databases">
        <authorList>
            <person name="Ma L."/>
            <person name="Liu K.-W."/>
            <person name="Li Z."/>
            <person name="Hsiao Y.-Y."/>
            <person name="Qi Y."/>
            <person name="Fu T."/>
            <person name="Tang G."/>
            <person name="Zhang D."/>
            <person name="Sun W.-H."/>
            <person name="Liu D.-K."/>
            <person name="Li Y."/>
            <person name="Chen G.-Z."/>
            <person name="Liu X.-D."/>
            <person name="Liao X.-Y."/>
            <person name="Jiang Y.-T."/>
            <person name="Yu X."/>
            <person name="Hao Y."/>
            <person name="Huang J."/>
            <person name="Zhao X.-W."/>
            <person name="Ke S."/>
            <person name="Chen Y.-Y."/>
            <person name="Wu W.-L."/>
            <person name="Hsu J.-L."/>
            <person name="Lin Y.-F."/>
            <person name="Huang M.-D."/>
            <person name="Li C.-Y."/>
            <person name="Huang L."/>
            <person name="Wang Z.-W."/>
            <person name="Zhao X."/>
            <person name="Zhong W.-Y."/>
            <person name="Peng D.-H."/>
            <person name="Ahmad S."/>
            <person name="Lan S."/>
            <person name="Zhang J.-S."/>
            <person name="Tsai W.-C."/>
            <person name="Van De Peer Y."/>
            <person name="Liu Z.-J."/>
        </authorList>
    </citation>
    <scope>NUCLEOTIDE SEQUENCE</scope>
    <source>
        <strain evidence="2">SCP</strain>
        <tissue evidence="2">Leaves</tissue>
    </source>
</reference>
<dbReference type="EMBL" id="JAUJYN010000009">
    <property type="protein sequence ID" value="KAK1263292.1"/>
    <property type="molecule type" value="Genomic_DNA"/>
</dbReference>
<evidence type="ECO:0000313" key="3">
    <source>
        <dbReference type="Proteomes" id="UP001179952"/>
    </source>
</evidence>
<name>A0AAV9AGK4_ACOGR</name>
<gene>
    <name evidence="2" type="ORF">QJS04_geneDACA008480</name>
</gene>
<accession>A0AAV9AGK4</accession>
<sequence>MAYPNLSMLIDNAQRAHLHSKEDLFGKHLVDNFLKPNRLGNIDVRSTPSIIMENLWFERNLSSNNFNGLIPNELSRIGNFRLSESKPTRRCSNCGASPEPDQKECNEPALPVAITQGQKWIRSPSPIFHRSVGESSGSKSYTTLPCRLMRPRVVSRSLSMNPGLFGSVSQPSPEPSRQ</sequence>